<reference evidence="2 3" key="1">
    <citation type="journal article" date="2012" name="J. Bacteriol.">
        <title>Genome Sequence of Radiation-Resistant Modestobacter marinus Strain BC501, a Representative Actinobacterium That Thrives on Calcareous Stone Surfaces.</title>
        <authorList>
            <person name="Normand P."/>
            <person name="Gury J."/>
            <person name="Pujic P."/>
            <person name="Chouaia B."/>
            <person name="Crotti E."/>
            <person name="Brusetti L."/>
            <person name="Daffonchio D."/>
            <person name="Vacherie B."/>
            <person name="Barbe V."/>
            <person name="Medigue C."/>
            <person name="Calteau A."/>
            <person name="Ghodhbane-Gtari F."/>
            <person name="Essoussi I."/>
            <person name="Nouioui I."/>
            <person name="Abbassi-Ghozzi I."/>
            <person name="Gtari M."/>
        </authorList>
    </citation>
    <scope>NUCLEOTIDE SEQUENCE [LARGE SCALE GENOMIC DNA]</scope>
    <source>
        <strain evidence="3">BC 501</strain>
    </source>
</reference>
<gene>
    <name evidence="2" type="ordered locus">MODMU_0160</name>
</gene>
<dbReference type="Proteomes" id="UP000006461">
    <property type="component" value="Chromosome"/>
</dbReference>
<name>I4EQG9_MODI5</name>
<feature type="compositionally biased region" description="Basic residues" evidence="1">
    <location>
        <begin position="21"/>
        <end position="30"/>
    </location>
</feature>
<evidence type="ECO:0000256" key="1">
    <source>
        <dbReference type="SAM" id="MobiDB-lite"/>
    </source>
</evidence>
<accession>I4EQG9</accession>
<evidence type="ECO:0000313" key="3">
    <source>
        <dbReference type="Proteomes" id="UP000006461"/>
    </source>
</evidence>
<sequence length="74" mass="8118">MRVAGQLNRVGRAGAEPVTHAARRRGRQHPHAPPARKVVVTVRPAKGDQAARHVARFCCEWTRSSTAWTTGPAR</sequence>
<organism evidence="2 3">
    <name type="scientific">Modestobacter italicus (strain DSM 44449 / CECT 9708 / BC 501)</name>
    <dbReference type="NCBI Taxonomy" id="2732864"/>
    <lineage>
        <taxon>Bacteria</taxon>
        <taxon>Bacillati</taxon>
        <taxon>Actinomycetota</taxon>
        <taxon>Actinomycetes</taxon>
        <taxon>Geodermatophilales</taxon>
        <taxon>Geodermatophilaceae</taxon>
        <taxon>Modestobacter</taxon>
    </lineage>
</organism>
<dbReference type="HOGENOM" id="CLU_2683817_0_0_11"/>
<protein>
    <submittedName>
        <fullName evidence="2">Uncharacterized protein</fullName>
    </submittedName>
</protein>
<dbReference type="KEGG" id="mmar:MODMU_0160"/>
<proteinExistence type="predicted"/>
<feature type="region of interest" description="Disordered" evidence="1">
    <location>
        <begin position="1"/>
        <end position="36"/>
    </location>
</feature>
<dbReference type="EMBL" id="FO203431">
    <property type="protein sequence ID" value="CCH85632.1"/>
    <property type="molecule type" value="Genomic_DNA"/>
</dbReference>
<keyword evidence="3" id="KW-1185">Reference proteome</keyword>
<evidence type="ECO:0000313" key="2">
    <source>
        <dbReference type="EMBL" id="CCH85632.1"/>
    </source>
</evidence>
<dbReference type="AlphaFoldDB" id="I4EQG9"/>